<comment type="caution">
    <text evidence="3">The sequence shown here is derived from an EMBL/GenBank/DDBJ whole genome shotgun (WGS) entry which is preliminary data.</text>
</comment>
<dbReference type="PROSITE" id="PS00134">
    <property type="entry name" value="TRYPSIN_HIS"/>
    <property type="match status" value="1"/>
</dbReference>
<dbReference type="InterPro" id="IPR001254">
    <property type="entry name" value="Trypsin_dom"/>
</dbReference>
<accession>A0A7W6RF15</accession>
<dbReference type="InterPro" id="IPR009003">
    <property type="entry name" value="Peptidase_S1_PA"/>
</dbReference>
<keyword evidence="1" id="KW-0732">Signal</keyword>
<evidence type="ECO:0000256" key="1">
    <source>
        <dbReference type="ARBA" id="ARBA00022729"/>
    </source>
</evidence>
<gene>
    <name evidence="3" type="ORF">GGD89_002376</name>
</gene>
<reference evidence="3 4" key="1">
    <citation type="submission" date="2020-08" db="EMBL/GenBank/DDBJ databases">
        <title>Genome sequencing of Purple Non-Sulfur Bacteria from various extreme environments.</title>
        <authorList>
            <person name="Mayer M."/>
        </authorList>
    </citation>
    <scope>NUCLEOTIDE SEQUENCE [LARGE SCALE GENOMIC DNA]</scope>
    <source>
        <strain evidence="3 4">JA131</strain>
    </source>
</reference>
<dbReference type="InterPro" id="IPR043504">
    <property type="entry name" value="Peptidase_S1_PA_chymotrypsin"/>
</dbReference>
<keyword evidence="3" id="KW-0645">Protease</keyword>
<dbReference type="EC" id="3.4.21.-" evidence="3"/>
<evidence type="ECO:0000313" key="4">
    <source>
        <dbReference type="Proteomes" id="UP000554286"/>
    </source>
</evidence>
<proteinExistence type="predicted"/>
<dbReference type="PANTHER" id="PTHR15462:SF8">
    <property type="entry name" value="SERINE PROTEASE"/>
    <property type="match status" value="1"/>
</dbReference>
<dbReference type="InterPro" id="IPR001314">
    <property type="entry name" value="Peptidase_S1A"/>
</dbReference>
<name>A0A7W6RF15_9PROT</name>
<organism evidence="3 4">
    <name type="scientific">Roseospira visakhapatnamensis</name>
    <dbReference type="NCBI Taxonomy" id="390880"/>
    <lineage>
        <taxon>Bacteria</taxon>
        <taxon>Pseudomonadati</taxon>
        <taxon>Pseudomonadota</taxon>
        <taxon>Alphaproteobacteria</taxon>
        <taxon>Rhodospirillales</taxon>
        <taxon>Rhodospirillaceae</taxon>
        <taxon>Roseospira</taxon>
    </lineage>
</organism>
<dbReference type="EMBL" id="JACIGK010000016">
    <property type="protein sequence ID" value="MBB4266743.1"/>
    <property type="molecule type" value="Genomic_DNA"/>
</dbReference>
<dbReference type="PROSITE" id="PS50240">
    <property type="entry name" value="TRYPSIN_DOM"/>
    <property type="match status" value="1"/>
</dbReference>
<dbReference type="PRINTS" id="PR00722">
    <property type="entry name" value="CHYMOTRYPSIN"/>
</dbReference>
<keyword evidence="3" id="KW-0378">Hydrolase</keyword>
<evidence type="ECO:0000313" key="3">
    <source>
        <dbReference type="EMBL" id="MBB4266743.1"/>
    </source>
</evidence>
<dbReference type="SUPFAM" id="SSF50494">
    <property type="entry name" value="Trypsin-like serine proteases"/>
    <property type="match status" value="1"/>
</dbReference>
<dbReference type="RefSeq" id="WP_221238434.1">
    <property type="nucleotide sequence ID" value="NZ_JACIGK010000016.1"/>
</dbReference>
<dbReference type="PANTHER" id="PTHR15462">
    <property type="entry name" value="SERINE PROTEASE"/>
    <property type="match status" value="1"/>
</dbReference>
<protein>
    <submittedName>
        <fullName evidence="3">Protease YdgD</fullName>
        <ecNumber evidence="3">3.4.21.-</ecNumber>
    </submittedName>
</protein>
<dbReference type="InterPro" id="IPR018114">
    <property type="entry name" value="TRYPSIN_HIS"/>
</dbReference>
<dbReference type="Pfam" id="PF00089">
    <property type="entry name" value="Trypsin"/>
    <property type="match status" value="1"/>
</dbReference>
<dbReference type="GO" id="GO:0006508">
    <property type="term" value="P:proteolysis"/>
    <property type="evidence" value="ECO:0007669"/>
    <property type="project" value="UniProtKB-KW"/>
</dbReference>
<keyword evidence="4" id="KW-1185">Reference proteome</keyword>
<dbReference type="InterPro" id="IPR050966">
    <property type="entry name" value="Glutamyl_endopeptidase"/>
</dbReference>
<dbReference type="GO" id="GO:0004252">
    <property type="term" value="F:serine-type endopeptidase activity"/>
    <property type="evidence" value="ECO:0007669"/>
    <property type="project" value="InterPro"/>
</dbReference>
<dbReference type="Proteomes" id="UP000554286">
    <property type="component" value="Unassembled WGS sequence"/>
</dbReference>
<dbReference type="AlphaFoldDB" id="A0A7W6RF15"/>
<evidence type="ECO:0000259" key="2">
    <source>
        <dbReference type="PROSITE" id="PS50240"/>
    </source>
</evidence>
<feature type="domain" description="Peptidase S1" evidence="2">
    <location>
        <begin position="18"/>
        <end position="261"/>
    </location>
</feature>
<dbReference type="Gene3D" id="2.40.10.10">
    <property type="entry name" value="Trypsin-like serine proteases"/>
    <property type="match status" value="2"/>
</dbReference>
<dbReference type="SMART" id="SM00020">
    <property type="entry name" value="Tryp_SPc"/>
    <property type="match status" value="1"/>
</dbReference>
<sequence length="263" mass="26599">MAGLVGLLALAGAGGVALVGGLLSGPEDDAVARGAPEAAATGRGQAVSWPWVAIGRVLRNTGGHCTGTLIAPDLVLTAAHCVSNETLGDLPPDSVTFAAGYRAGSQAALGRVAAILRPDGVAPPAGDYALLRLVDPLDVRPLPMLPEGTPPKGRGLHGWAVMAGYGEDRPRRLSVRERCMVLGVANAPLWRHTCAGAKGSSGGPIVWGLVPPRDGAPAGVERARVAGMSIGYAEDGPSPRGVMVPAPVIRDFMATLDGAAPID</sequence>